<accession>N0B7F5</accession>
<proteinExistence type="predicted"/>
<dbReference type="HOGENOM" id="CLU_3136576_0_0_5"/>
<reference evidence="1 2" key="1">
    <citation type="journal article" date="2013" name="Genome Announc.">
        <title>Genome sequences for three denitrifying bacterial strains isolated from a uranium- and nitrate-contaminated subsurface environment.</title>
        <authorList>
            <person name="Venkatramanan R."/>
            <person name="Prakash O."/>
            <person name="Woyke T."/>
            <person name="Chain P."/>
            <person name="Goodwin L.A."/>
            <person name="Watson D."/>
            <person name="Brooks S."/>
            <person name="Kostka J.E."/>
            <person name="Green S.J."/>
        </authorList>
    </citation>
    <scope>NUCLEOTIDE SEQUENCE [LARGE SCALE GENOMIC DNA]</scope>
    <source>
        <strain evidence="1 2">1NES1</strain>
    </source>
</reference>
<dbReference type="STRING" id="670307.HYPDE_39353"/>
<evidence type="ECO:0000313" key="1">
    <source>
        <dbReference type="EMBL" id="AGK59539.1"/>
    </source>
</evidence>
<dbReference type="Pfam" id="PF11994">
    <property type="entry name" value="DUF3489"/>
    <property type="match status" value="1"/>
</dbReference>
<protein>
    <submittedName>
        <fullName evidence="1">Uncharacterized protein</fullName>
    </submittedName>
</protein>
<name>N0B7F5_9HYPH</name>
<dbReference type="KEGG" id="hdt:HYPDE_39353"/>
<gene>
    <name evidence="1" type="ORF">HYPDE_39353</name>
</gene>
<dbReference type="EMBL" id="CP005587">
    <property type="protein sequence ID" value="AGK59539.1"/>
    <property type="molecule type" value="Genomic_DNA"/>
</dbReference>
<organism evidence="1 2">
    <name type="scientific">Hyphomicrobium denitrificans 1NES1</name>
    <dbReference type="NCBI Taxonomy" id="670307"/>
    <lineage>
        <taxon>Bacteria</taxon>
        <taxon>Pseudomonadati</taxon>
        <taxon>Pseudomonadota</taxon>
        <taxon>Alphaproteobacteria</taxon>
        <taxon>Hyphomicrobiales</taxon>
        <taxon>Hyphomicrobiaceae</taxon>
        <taxon>Hyphomicrobium</taxon>
    </lineage>
</organism>
<keyword evidence="2" id="KW-1185">Reference proteome</keyword>
<dbReference type="Proteomes" id="UP000005952">
    <property type="component" value="Chromosome"/>
</dbReference>
<evidence type="ECO:0000313" key="2">
    <source>
        <dbReference type="Proteomes" id="UP000005952"/>
    </source>
</evidence>
<dbReference type="AlphaFoldDB" id="N0B7F5"/>
<sequence>MAVTNWQAHSVRGFLSATVKKKLGHSIITSRDNDGGCRYRIDRAGRGRR</sequence>
<dbReference type="InterPro" id="IPR021880">
    <property type="entry name" value="DUF3489"/>
</dbReference>